<keyword evidence="2" id="KW-0472">Membrane</keyword>
<feature type="coiled-coil region" evidence="1">
    <location>
        <begin position="265"/>
        <end position="338"/>
    </location>
</feature>
<dbReference type="EMBL" id="CP017037">
    <property type="protein sequence ID" value="AOH39273.1"/>
    <property type="molecule type" value="Genomic_DNA"/>
</dbReference>
<evidence type="ECO:0000313" key="4">
    <source>
        <dbReference type="Proteomes" id="UP000094757"/>
    </source>
</evidence>
<dbReference type="STRING" id="39950.BCB69_04450"/>
<dbReference type="AlphaFoldDB" id="A0A1B3WE59"/>
<sequence>MEDQKMEISVETTPIVKSTEDAALTDVLANEDKRSESLAVDSLDVSLPEVEVEVIDNRDKDAEALIKWGAARAGVIVITPFLGTVALIANEVYMISKIADIYGEKIARKSVLAFLGALGGTVFGNLVATLLPLPFVQMPIAISVTYGVGKAAQRWIKDGQPDNLKPYIAVFEVQKEEGQEVINEIQDNPNKDIPLGDEKKDFIEEFKQSIESFYPVKAHQLFNEFTENLVQAITHVREETVETAKKVGVTEEQINTARFRAIAAREVAEETAQKATEEFKIAAKKNVKKLSEEAIMQAKFIKEQASLNLELMKAKAAALKAEAKVKETEARLRSEKAKHIALEQIQLAKQQAESVRQDVCKKSEEVAAKAAEVSDKIKNKATMAGETLKQTVEDFCDKVEERADLYQEIDSKKTKSQLKSSASKTDK</sequence>
<accession>A0A1B3WE59</accession>
<dbReference type="KEGG" id="dpn:BCB69_04450"/>
<dbReference type="Proteomes" id="UP000094757">
    <property type="component" value="Chromosome"/>
</dbReference>
<keyword evidence="2" id="KW-1133">Transmembrane helix</keyword>
<protein>
    <submittedName>
        <fullName evidence="3">Uncharacterized protein</fullName>
    </submittedName>
</protein>
<reference evidence="4" key="1">
    <citation type="submission" date="2016-08" db="EMBL/GenBank/DDBJ databases">
        <authorList>
            <person name="Holder M.E."/>
            <person name="Ajami N.J."/>
            <person name="Petrosino J.F."/>
        </authorList>
    </citation>
    <scope>NUCLEOTIDE SEQUENCE [LARGE SCALE GENOMIC DNA]</scope>
    <source>
        <strain evidence="4">F0677</strain>
    </source>
</reference>
<gene>
    <name evidence="3" type="ORF">BCB69_04450</name>
</gene>
<keyword evidence="1" id="KW-0175">Coiled coil</keyword>
<proteinExistence type="predicted"/>
<name>A0A1B3WE59_9FIRM</name>
<feature type="transmembrane region" description="Helical" evidence="2">
    <location>
        <begin position="70"/>
        <end position="90"/>
    </location>
</feature>
<evidence type="ECO:0000256" key="1">
    <source>
        <dbReference type="SAM" id="Coils"/>
    </source>
</evidence>
<feature type="transmembrane region" description="Helical" evidence="2">
    <location>
        <begin position="111"/>
        <end position="133"/>
    </location>
</feature>
<dbReference type="RefSeq" id="WP_022513691.1">
    <property type="nucleotide sequence ID" value="NZ_CP017037.1"/>
</dbReference>
<organism evidence="3 4">
    <name type="scientific">Dialister pneumosintes</name>
    <dbReference type="NCBI Taxonomy" id="39950"/>
    <lineage>
        <taxon>Bacteria</taxon>
        <taxon>Bacillati</taxon>
        <taxon>Bacillota</taxon>
        <taxon>Negativicutes</taxon>
        <taxon>Veillonellales</taxon>
        <taxon>Veillonellaceae</taxon>
        <taxon>Dialister</taxon>
    </lineage>
</organism>
<keyword evidence="2" id="KW-0812">Transmembrane</keyword>
<evidence type="ECO:0000256" key="2">
    <source>
        <dbReference type="SAM" id="Phobius"/>
    </source>
</evidence>
<evidence type="ECO:0000313" key="3">
    <source>
        <dbReference type="EMBL" id="AOH39273.1"/>
    </source>
</evidence>